<sequence length="2093" mass="227651">MSPGLVQQDDGLEASALEPVAICGMACRLPGGVDSDSSFWEMLVKKRSGQTPKVPESRFNIDAHYHENLARPGSFNVAGGYFLDGCPDDFDPAFFNITPIEAQWLDPQQRKMLEVSYECLVSAGVTLESIAGSNTAVFVGSFTSDYRQFLTPLYRDIYFFGRILTGVFPVVEQMSTREPDFRHNYAATGVDPGIISNRIGNTFNLNGPSFTINTACSSSIYALHNACHALRGRDCDAAIVGGVNLIITVDQHMNTAKLGILSPTSTCHTFDASADGYGRAEGAGALYVKRLSDAIRDGDPIRGVVRSTAVNTNGKVEGMGITHPSMKGQERVVRMAYQKANLDPSHTAYAELHGTGTPVGDPIEVRAISRAMNDTRPSDKPLLVGAVKPNIGHSEAASGIFAVMKAALMTELSMIPGVAYFENLNPAIKEKDWNVKVHADTAPWPSDFSVRRASVSSFGYGGTNGHVIVESIESLYPWYQHAQKKRTDHHAPFSTKSFLLCFSAHDKSTLLRNVAAIGGVAHDYHLTDLAYTLNLRRTKFAHRTYVVAREGLEAEAFALAGSQAGSTSKKSPSIGFLFTGQGAQWPGMGRMALQQFPVVMDTIQHLDRVLSKVQPKPSFSLVELLLNDCERNAKRIHDADAAQPLCTAIQIALVDLFAQWNITPEVSIGHSSGEIGAAYAAGLISAPEAILAAFCRGRAVTTHSPSGSMLAVGLGAREVEKHLSSFAVEDVCIACENSPSSTTLSGREGPILQLKGILAAENIFARELPTGRAYHSPHMASVGVAYDDMLAGALKAIPEDDLMWRRPRSCMISSVTGEIVDSSSESLKPGYWSANLRNKVLFNTAVQQLGTNATFETITHIIEIGPHSALAGPFKQISLASNTLGDRITYVPSLKRHENDADRLLAVAGSLFVAGHTVDLEEANMENDGGINNDTRKLKTKHLLVDLPPYQWNYEKRYWIEPRASAEQRARAYPRHDILGSRVSGLSKKSASWRNILRQRDVPWLKDHNLGGTAIFPAAGHLSLAIEALQQICETSGKAFEGVKLRDVEKVASNWYSFSVESPGADGEWTVHCSGRICAVDNVKNSVSSDRAPVDEALLTQRVSGKRWYDAFRRVGFYYGKTFQQLRHARTVRTLQCAAGDVTVRECCGEKMDGESRYLVHPSSIDACLQLIIISINAGKHKEMPWGVVPTRIEELSLFPANLGRDVSVGHAVAWTDGFEGRRFNTNVQLSGGDNRLLLDIKSLTCTAYEAALPAMLATMDGIGSKGPEPFSIMSWKPDIRTLRSDDLDLLWPDTPNDVEKLTRCIGLIAHQQSLSSVLIIASASVPTTQAFVDATLEAIPDDASVTLGIITSEEDKGSVILSDSAQLRVQKAALGADYESWKAVSNAPHSLVVVDSHIHHQLLHLESLLQLVGDAGWLAYPSSISSSTSTSLATRVSLELGDHTLCHKAIVLSDNNGVGMWFDHKDGIAILSAPHDRSSRCFGEVVSRLQSHFVLYERAFSESVNEHDYVLINDLSGAMSAAILENKVHFEAVKRLLSSGAPVLWLTRGVRQGRPSGVSGVAGIAEGLLRVIRSEQAAVRVALLDIDEEEEPATVCRAIVRTTDFIAAKDSGCDTEFWLHQGIMFVSRVHAHDNLNQFLSWDEPKKMPLAGPMKLVDKTAEGEFVFEPQGRGELLALGDDDVEIEVLASGWPSSSSGSRIMIAGTIVRIGASIKRESLGKQAIAFAYDTLQTVFSTSAYAIINDGCHEASPEGLVHTISLLYPLVNLCITSGRLGKGDTIISLPGPEQTIKMLVRLADIMGWRLSVVAQTEENRELYSSQIGLDASKVLYTGDASAVNIFIRSQRELSSSRAVTILAHDPDTHLAREVWRHIPPTCSFLVLDEKPLETALDPLPFSRGASFVPSSMRYLRDSIDATSKLLATSLNIIEKHPSFLRAETTGEAFYQVDIGEAKQLTPKGHGRDQGNLDTVVRYRPQVSRIWAVSKSTQLRLLPDATYLLVGCLGGLGRSLTRWMMECGARHFAFISRSGIDRPEAARLIADIQLSGASAQVLRADASDEEAVVSLVASLQAQRPVRGVVHAAMVLKVSNNYLL</sequence>
<evidence type="ECO:0000313" key="1">
    <source>
        <dbReference type="EMBL" id="KAJ2991088.1"/>
    </source>
</evidence>
<dbReference type="EMBL" id="JAPDGR010000356">
    <property type="protein sequence ID" value="KAJ2991088.1"/>
    <property type="molecule type" value="Genomic_DNA"/>
</dbReference>
<dbReference type="Proteomes" id="UP001143856">
    <property type="component" value="Unassembled WGS sequence"/>
</dbReference>
<reference evidence="1" key="1">
    <citation type="submission" date="2022-10" db="EMBL/GenBank/DDBJ databases">
        <title>Genome Sequence of Xylaria curta.</title>
        <authorList>
            <person name="Buettner E."/>
        </authorList>
    </citation>
    <scope>NUCLEOTIDE SEQUENCE</scope>
    <source>
        <strain evidence="1">Babe10</strain>
    </source>
</reference>
<name>A0ACC1PHR3_9PEZI</name>
<organism evidence="1 2">
    <name type="scientific">Xylaria curta</name>
    <dbReference type="NCBI Taxonomy" id="42375"/>
    <lineage>
        <taxon>Eukaryota</taxon>
        <taxon>Fungi</taxon>
        <taxon>Dikarya</taxon>
        <taxon>Ascomycota</taxon>
        <taxon>Pezizomycotina</taxon>
        <taxon>Sordariomycetes</taxon>
        <taxon>Xylariomycetidae</taxon>
        <taxon>Xylariales</taxon>
        <taxon>Xylariaceae</taxon>
        <taxon>Xylaria</taxon>
    </lineage>
</organism>
<accession>A0ACC1PHR3</accession>
<protein>
    <submittedName>
        <fullName evidence="1">Uncharacterized protein</fullName>
    </submittedName>
</protein>
<gene>
    <name evidence="1" type="ORF">NUW58_g2648</name>
</gene>
<comment type="caution">
    <text evidence="1">The sequence shown here is derived from an EMBL/GenBank/DDBJ whole genome shotgun (WGS) entry which is preliminary data.</text>
</comment>
<keyword evidence="2" id="KW-1185">Reference proteome</keyword>
<evidence type="ECO:0000313" key="2">
    <source>
        <dbReference type="Proteomes" id="UP001143856"/>
    </source>
</evidence>
<proteinExistence type="predicted"/>